<dbReference type="Proteomes" id="UP000313359">
    <property type="component" value="Unassembled WGS sequence"/>
</dbReference>
<dbReference type="AlphaFoldDB" id="A0A5C2ST29"/>
<dbReference type="Pfam" id="PF01956">
    <property type="entry name" value="EMC3_TMCO1"/>
    <property type="match status" value="1"/>
</dbReference>
<comment type="subcellular location">
    <subcellularLocation>
        <location evidence="1">Membrane</location>
        <topology evidence="1">Multi-pass membrane protein</topology>
    </subcellularLocation>
</comment>
<name>A0A5C2ST29_9APHY</name>
<dbReference type="InterPro" id="IPR002809">
    <property type="entry name" value="EMC3/TMCO1"/>
</dbReference>
<evidence type="ECO:0000256" key="6">
    <source>
        <dbReference type="ARBA" id="ARBA00023136"/>
    </source>
</evidence>
<dbReference type="PANTHER" id="PTHR13116">
    <property type="entry name" value="ER MEMBRANE PROTEIN COMPLEX SUBUNIT 3"/>
    <property type="match status" value="1"/>
</dbReference>
<evidence type="ECO:0000256" key="1">
    <source>
        <dbReference type="ARBA" id="ARBA00004141"/>
    </source>
</evidence>
<dbReference type="SMART" id="SM01415">
    <property type="entry name" value="DUF106"/>
    <property type="match status" value="1"/>
</dbReference>
<gene>
    <name evidence="9" type="ORF">L227DRAFT_569239</name>
</gene>
<feature type="transmembrane region" description="Helical" evidence="8">
    <location>
        <begin position="184"/>
        <end position="202"/>
    </location>
</feature>
<evidence type="ECO:0000313" key="10">
    <source>
        <dbReference type="Proteomes" id="UP000313359"/>
    </source>
</evidence>
<dbReference type="STRING" id="1328759.A0A5C2ST29"/>
<evidence type="ECO:0000256" key="4">
    <source>
        <dbReference type="ARBA" id="ARBA00022692"/>
    </source>
</evidence>
<evidence type="ECO:0000256" key="5">
    <source>
        <dbReference type="ARBA" id="ARBA00022989"/>
    </source>
</evidence>
<feature type="transmembrane region" description="Helical" evidence="8">
    <location>
        <begin position="17"/>
        <end position="40"/>
    </location>
</feature>
<evidence type="ECO:0000256" key="2">
    <source>
        <dbReference type="ARBA" id="ARBA00005376"/>
    </source>
</evidence>
<dbReference type="PANTHER" id="PTHR13116:SF5">
    <property type="entry name" value="ER MEMBRANE PROTEIN COMPLEX SUBUNIT 3"/>
    <property type="match status" value="1"/>
</dbReference>
<dbReference type="InterPro" id="IPR008568">
    <property type="entry name" value="EMC3"/>
</dbReference>
<proteinExistence type="inferred from homology"/>
<accession>A0A5C2ST29</accession>
<comment type="function">
    <text evidence="7">The EMC seems to be required for efficient folding of proteins in the endoplasmic reticulum (ER).</text>
</comment>
<evidence type="ECO:0000256" key="7">
    <source>
        <dbReference type="PIRNR" id="PIRNR010045"/>
    </source>
</evidence>
<evidence type="ECO:0000313" key="9">
    <source>
        <dbReference type="EMBL" id="RPD67045.1"/>
    </source>
</evidence>
<reference evidence="9" key="1">
    <citation type="journal article" date="2018" name="Genome Biol. Evol.">
        <title>Genomics and development of Lentinus tigrinus, a white-rot wood-decaying mushroom with dimorphic fruiting bodies.</title>
        <authorList>
            <person name="Wu B."/>
            <person name="Xu Z."/>
            <person name="Knudson A."/>
            <person name="Carlson A."/>
            <person name="Chen N."/>
            <person name="Kovaka S."/>
            <person name="LaButti K."/>
            <person name="Lipzen A."/>
            <person name="Pennachio C."/>
            <person name="Riley R."/>
            <person name="Schakwitz W."/>
            <person name="Umezawa K."/>
            <person name="Ohm R.A."/>
            <person name="Grigoriev I.V."/>
            <person name="Nagy L.G."/>
            <person name="Gibbons J."/>
            <person name="Hibbett D."/>
        </authorList>
    </citation>
    <scope>NUCLEOTIDE SEQUENCE [LARGE SCALE GENOMIC DNA]</scope>
    <source>
        <strain evidence="9">ALCF2SS1-6</strain>
    </source>
</reference>
<keyword evidence="5 8" id="KW-1133">Transmembrane helix</keyword>
<keyword evidence="4 8" id="KW-0812">Transmembrane</keyword>
<dbReference type="OrthoDB" id="6745403at2759"/>
<dbReference type="EMBL" id="ML122250">
    <property type="protein sequence ID" value="RPD67045.1"/>
    <property type="molecule type" value="Genomic_DNA"/>
</dbReference>
<sequence>MSSSTVSLYLDPQIRDWVLFPITVVMILVGILRHYIVLLLQSAPKKLPRNAIREQRALIRSQILRATSANSPLPPTYYKAISQYLSHAFAEGTYLKDGPPKADAPASAPPNPLTDPAAMDGMMAGMKTQMVMMVPQMVIMGWINFFFQGFVLIKLPFPLTLGFKSMLQRGVETPDMDVRWVSSLSWYFLNFFGLNGLYRLILGGENSADSSRDMTTPFAAAAAAAPQPGQAQDYNKLFKAERDNLEFSEGLHSWIAKDVDARILRKYGRLPAEAK</sequence>
<dbReference type="GO" id="GO:0034975">
    <property type="term" value="P:protein folding in endoplasmic reticulum"/>
    <property type="evidence" value="ECO:0007669"/>
    <property type="project" value="TreeGrafter"/>
</dbReference>
<evidence type="ECO:0000256" key="8">
    <source>
        <dbReference type="SAM" id="Phobius"/>
    </source>
</evidence>
<dbReference type="PIRSF" id="PIRSF010045">
    <property type="entry name" value="DUF850_TM_euk"/>
    <property type="match status" value="1"/>
</dbReference>
<dbReference type="GO" id="GO:0072546">
    <property type="term" value="C:EMC complex"/>
    <property type="evidence" value="ECO:0007669"/>
    <property type="project" value="TreeGrafter"/>
</dbReference>
<organism evidence="9 10">
    <name type="scientific">Lentinus tigrinus ALCF2SS1-6</name>
    <dbReference type="NCBI Taxonomy" id="1328759"/>
    <lineage>
        <taxon>Eukaryota</taxon>
        <taxon>Fungi</taxon>
        <taxon>Dikarya</taxon>
        <taxon>Basidiomycota</taxon>
        <taxon>Agaricomycotina</taxon>
        <taxon>Agaricomycetes</taxon>
        <taxon>Polyporales</taxon>
        <taxon>Polyporaceae</taxon>
        <taxon>Lentinus</taxon>
    </lineage>
</organism>
<feature type="transmembrane region" description="Helical" evidence="8">
    <location>
        <begin position="131"/>
        <end position="153"/>
    </location>
</feature>
<keyword evidence="10" id="KW-1185">Reference proteome</keyword>
<protein>
    <recommendedName>
        <fullName evidence="3 7">ER membrane protein complex subunit 3</fullName>
    </recommendedName>
</protein>
<evidence type="ECO:0000256" key="3">
    <source>
        <dbReference type="ARBA" id="ARBA00020822"/>
    </source>
</evidence>
<comment type="similarity">
    <text evidence="2 7">Belongs to the EMC3 family.</text>
</comment>
<keyword evidence="6 8" id="KW-0472">Membrane</keyword>